<proteinExistence type="predicted"/>
<evidence type="ECO:0000313" key="2">
    <source>
        <dbReference type="EMBL" id="QLQ33611.1"/>
    </source>
</evidence>
<feature type="region of interest" description="Disordered" evidence="1">
    <location>
        <begin position="45"/>
        <end position="70"/>
    </location>
</feature>
<reference evidence="2" key="1">
    <citation type="submission" date="2020-06" db="EMBL/GenBank/DDBJ databases">
        <title>Analysis procedures for assessing recovery of high quality, complete, closed genomes from Nanopore long read metagenome sequencing.</title>
        <authorList>
            <person name="Bessarab I."/>
            <person name="Arumugam K."/>
            <person name="Haryono M."/>
            <person name="Liu X."/>
            <person name="Roy S."/>
            <person name="Zuniga-Montanez R.E."/>
            <person name="Qiu G."/>
            <person name="Drautz-Moses D.I."/>
            <person name="Law Y.Y."/>
            <person name="Wuertz S."/>
            <person name="Lauro F.M."/>
            <person name="Huson D.H."/>
            <person name="Williams R.B."/>
        </authorList>
    </citation>
    <scope>NUCLEOTIDE SEQUENCE [LARGE SCALE GENOMIC DNA]</scope>
    <source>
        <strain evidence="2">SSD2</strain>
    </source>
</reference>
<evidence type="ECO:0000256" key="1">
    <source>
        <dbReference type="SAM" id="MobiDB-lite"/>
    </source>
</evidence>
<sequence>MQQATATLQDKIEQLKTQQNGEKQQRHELELEIKTQQTAAANLEKTNSNWHGGLKPRQKNWKPSTPCNWS</sequence>
<keyword evidence="3" id="KW-1185">Reference proteome</keyword>
<dbReference type="KEGG" id="this:HZT40_20655"/>
<dbReference type="Proteomes" id="UP000510621">
    <property type="component" value="Chromosome"/>
</dbReference>
<name>A0A7L6AWV6_9GAMM</name>
<dbReference type="EMBL" id="CP059265">
    <property type="protein sequence ID" value="QLQ33611.1"/>
    <property type="molecule type" value="Genomic_DNA"/>
</dbReference>
<evidence type="ECO:0000313" key="3">
    <source>
        <dbReference type="Proteomes" id="UP000510621"/>
    </source>
</evidence>
<feature type="compositionally biased region" description="Polar residues" evidence="1">
    <location>
        <begin position="61"/>
        <end position="70"/>
    </location>
</feature>
<feature type="region of interest" description="Disordered" evidence="1">
    <location>
        <begin position="1"/>
        <end position="27"/>
    </location>
</feature>
<dbReference type="AlphaFoldDB" id="A0A7L6AWV6"/>
<protein>
    <submittedName>
        <fullName evidence="2">Uncharacterized protein</fullName>
    </submittedName>
</protein>
<gene>
    <name evidence="2" type="ORF">HZT40_20655</name>
</gene>
<accession>A0A7L6AWV6</accession>
<organism evidence="2 3">
    <name type="scientific">Candidatus Thiothrix singaporensis</name>
    <dbReference type="NCBI Taxonomy" id="2799669"/>
    <lineage>
        <taxon>Bacteria</taxon>
        <taxon>Pseudomonadati</taxon>
        <taxon>Pseudomonadota</taxon>
        <taxon>Gammaproteobacteria</taxon>
        <taxon>Thiotrichales</taxon>
        <taxon>Thiotrichaceae</taxon>
        <taxon>Thiothrix</taxon>
    </lineage>
</organism>